<reference evidence="3" key="1">
    <citation type="submission" date="2015-05" db="EMBL/GenBank/DDBJ databases">
        <authorList>
            <person name="Fogelqvist Johan"/>
        </authorList>
    </citation>
    <scope>NUCLEOTIDE SEQUENCE [LARGE SCALE GENOMIC DNA]</scope>
</reference>
<sequence length="73" mass="8231">MDVLFLGIGAIVALYFYGSYRSELFDISNVGNFKDGWTLGQVLAISTLMPILIEFLHQLAQGWRADRPPRQAK</sequence>
<keyword evidence="1" id="KW-0812">Transmembrane</keyword>
<dbReference type="EMBL" id="CVQI01032940">
    <property type="protein sequence ID" value="CRK42833.1"/>
    <property type="molecule type" value="Genomic_DNA"/>
</dbReference>
<name>A0A0G4N8T1_VERLO</name>
<protein>
    <submittedName>
        <fullName evidence="2">Uncharacterized protein</fullName>
    </submittedName>
</protein>
<evidence type="ECO:0000256" key="1">
    <source>
        <dbReference type="SAM" id="Phobius"/>
    </source>
</evidence>
<keyword evidence="1" id="KW-0472">Membrane</keyword>
<proteinExistence type="predicted"/>
<feature type="transmembrane region" description="Helical" evidence="1">
    <location>
        <begin position="37"/>
        <end position="57"/>
    </location>
</feature>
<keyword evidence="1" id="KW-1133">Transmembrane helix</keyword>
<dbReference type="Proteomes" id="UP000045706">
    <property type="component" value="Unassembled WGS sequence"/>
</dbReference>
<evidence type="ECO:0000313" key="3">
    <source>
        <dbReference type="Proteomes" id="UP000045706"/>
    </source>
</evidence>
<accession>A0A0G4N8T1</accession>
<organism evidence="2 3">
    <name type="scientific">Verticillium longisporum</name>
    <name type="common">Verticillium dahliae var. longisporum</name>
    <dbReference type="NCBI Taxonomy" id="100787"/>
    <lineage>
        <taxon>Eukaryota</taxon>
        <taxon>Fungi</taxon>
        <taxon>Dikarya</taxon>
        <taxon>Ascomycota</taxon>
        <taxon>Pezizomycotina</taxon>
        <taxon>Sordariomycetes</taxon>
        <taxon>Hypocreomycetidae</taxon>
        <taxon>Glomerellales</taxon>
        <taxon>Plectosphaerellaceae</taxon>
        <taxon>Verticillium</taxon>
    </lineage>
</organism>
<gene>
    <name evidence="2" type="ORF">BN1723_005442</name>
</gene>
<dbReference type="AlphaFoldDB" id="A0A0G4N8T1"/>
<evidence type="ECO:0000313" key="2">
    <source>
        <dbReference type="EMBL" id="CRK42833.1"/>
    </source>
</evidence>